<evidence type="ECO:0000313" key="5">
    <source>
        <dbReference type="EMBL" id="KIL41366.1"/>
    </source>
</evidence>
<dbReference type="RefSeq" id="WP_041047072.1">
    <property type="nucleotide sequence ID" value="NZ_JXAK01000010.1"/>
</dbReference>
<evidence type="ECO:0000313" key="6">
    <source>
        <dbReference type="Proteomes" id="UP000031967"/>
    </source>
</evidence>
<evidence type="ECO:0000256" key="3">
    <source>
        <dbReference type="ARBA" id="ARBA00023163"/>
    </source>
</evidence>
<dbReference type="PANTHER" id="PTHR30146">
    <property type="entry name" value="LACI-RELATED TRANSCRIPTIONAL REPRESSOR"/>
    <property type="match status" value="1"/>
</dbReference>
<dbReference type="PANTHER" id="PTHR30146:SF109">
    <property type="entry name" value="HTH-TYPE TRANSCRIPTIONAL REGULATOR GALS"/>
    <property type="match status" value="1"/>
</dbReference>
<accession>A0ABR5AK00</accession>
<keyword evidence="6" id="KW-1185">Reference proteome</keyword>
<gene>
    <name evidence="5" type="ORF">SD70_07970</name>
</gene>
<keyword evidence="3" id="KW-0804">Transcription</keyword>
<dbReference type="InterPro" id="IPR046335">
    <property type="entry name" value="LacI/GalR-like_sensor"/>
</dbReference>
<organism evidence="5 6">
    <name type="scientific">Gordoniibacillus kamchatkensis</name>
    <dbReference type="NCBI Taxonomy" id="1590651"/>
    <lineage>
        <taxon>Bacteria</taxon>
        <taxon>Bacillati</taxon>
        <taxon>Bacillota</taxon>
        <taxon>Bacilli</taxon>
        <taxon>Bacillales</taxon>
        <taxon>Paenibacillaceae</taxon>
        <taxon>Gordoniibacillus</taxon>
    </lineage>
</organism>
<keyword evidence="1" id="KW-0805">Transcription regulation</keyword>
<dbReference type="InterPro" id="IPR028082">
    <property type="entry name" value="Peripla_BP_I"/>
</dbReference>
<comment type="caution">
    <text evidence="5">The sequence shown here is derived from an EMBL/GenBank/DDBJ whole genome shotgun (WGS) entry which is preliminary data.</text>
</comment>
<dbReference type="Pfam" id="PF13377">
    <property type="entry name" value="Peripla_BP_3"/>
    <property type="match status" value="1"/>
</dbReference>
<evidence type="ECO:0000259" key="4">
    <source>
        <dbReference type="Pfam" id="PF13377"/>
    </source>
</evidence>
<sequence length="93" mass="10233">MICFDDVIAIGLIKSFTAAGLQVPEHLSVVGFDDIELTTFPLSSVSIPTYDGGKALARKLFDRIFGKEAGSYEHMTLQEKLIVRSSVKPIYPQ</sequence>
<dbReference type="SUPFAM" id="SSF53822">
    <property type="entry name" value="Periplasmic binding protein-like I"/>
    <property type="match status" value="1"/>
</dbReference>
<feature type="domain" description="Transcriptional regulator LacI/GalR-like sensor" evidence="4">
    <location>
        <begin position="2"/>
        <end position="87"/>
    </location>
</feature>
<keyword evidence="2" id="KW-0238">DNA-binding</keyword>
<evidence type="ECO:0000256" key="1">
    <source>
        <dbReference type="ARBA" id="ARBA00023015"/>
    </source>
</evidence>
<reference evidence="5 6" key="1">
    <citation type="submission" date="2014-12" db="EMBL/GenBank/DDBJ databases">
        <title>Draft genome sequence of Paenibacillus kamchatkensis strain B-2647.</title>
        <authorList>
            <person name="Karlyshev A.V."/>
            <person name="Kudryashova E.B."/>
        </authorList>
    </citation>
    <scope>NUCLEOTIDE SEQUENCE [LARGE SCALE GENOMIC DNA]</scope>
    <source>
        <strain evidence="5 6">VKM B-2647</strain>
    </source>
</reference>
<name>A0ABR5AK00_9BACL</name>
<dbReference type="Proteomes" id="UP000031967">
    <property type="component" value="Unassembled WGS sequence"/>
</dbReference>
<protein>
    <recommendedName>
        <fullName evidence="4">Transcriptional regulator LacI/GalR-like sensor domain-containing protein</fullName>
    </recommendedName>
</protein>
<evidence type="ECO:0000256" key="2">
    <source>
        <dbReference type="ARBA" id="ARBA00023125"/>
    </source>
</evidence>
<dbReference type="EMBL" id="JXAK01000010">
    <property type="protein sequence ID" value="KIL41366.1"/>
    <property type="molecule type" value="Genomic_DNA"/>
</dbReference>
<dbReference type="Gene3D" id="3.40.50.2300">
    <property type="match status" value="1"/>
</dbReference>
<proteinExistence type="predicted"/>